<reference evidence="1" key="1">
    <citation type="journal article" date="2022" name="Int. J. Mol. Sci.">
        <title>Draft Genome of Tanacetum Coccineum: Genomic Comparison of Closely Related Tanacetum-Family Plants.</title>
        <authorList>
            <person name="Yamashiro T."/>
            <person name="Shiraishi A."/>
            <person name="Nakayama K."/>
            <person name="Satake H."/>
        </authorList>
    </citation>
    <scope>NUCLEOTIDE SEQUENCE</scope>
</reference>
<sequence>MKYKNQILNSIAGNLKNVKNIGLSKIAKIVESKNAKHSEPNQTLGSNATDIPSSSSLVMTGCTDCTMVLLDSGTTKLQGLWGMATISWETLLSQGYTTLKDLDITYFLLVNFMMRILKLHFRKTLALFAI</sequence>
<organism evidence="1 2">
    <name type="scientific">Tanacetum coccineum</name>
    <dbReference type="NCBI Taxonomy" id="301880"/>
    <lineage>
        <taxon>Eukaryota</taxon>
        <taxon>Viridiplantae</taxon>
        <taxon>Streptophyta</taxon>
        <taxon>Embryophyta</taxon>
        <taxon>Tracheophyta</taxon>
        <taxon>Spermatophyta</taxon>
        <taxon>Magnoliopsida</taxon>
        <taxon>eudicotyledons</taxon>
        <taxon>Gunneridae</taxon>
        <taxon>Pentapetalae</taxon>
        <taxon>asterids</taxon>
        <taxon>campanulids</taxon>
        <taxon>Asterales</taxon>
        <taxon>Asteraceae</taxon>
        <taxon>Asteroideae</taxon>
        <taxon>Anthemideae</taxon>
        <taxon>Anthemidinae</taxon>
        <taxon>Tanacetum</taxon>
    </lineage>
</organism>
<dbReference type="Proteomes" id="UP001151760">
    <property type="component" value="Unassembled WGS sequence"/>
</dbReference>
<evidence type="ECO:0000313" key="2">
    <source>
        <dbReference type="Proteomes" id="UP001151760"/>
    </source>
</evidence>
<keyword evidence="2" id="KW-1185">Reference proteome</keyword>
<protein>
    <submittedName>
        <fullName evidence="1">Uncharacterized protein</fullName>
    </submittedName>
</protein>
<accession>A0ABQ4X1Q0</accession>
<gene>
    <name evidence="1" type="ORF">Tco_0653757</name>
</gene>
<reference evidence="1" key="2">
    <citation type="submission" date="2022-01" db="EMBL/GenBank/DDBJ databases">
        <authorList>
            <person name="Yamashiro T."/>
            <person name="Shiraishi A."/>
            <person name="Satake H."/>
            <person name="Nakayama K."/>
        </authorList>
    </citation>
    <scope>NUCLEOTIDE SEQUENCE</scope>
</reference>
<comment type="caution">
    <text evidence="1">The sequence shown here is derived from an EMBL/GenBank/DDBJ whole genome shotgun (WGS) entry which is preliminary data.</text>
</comment>
<proteinExistence type="predicted"/>
<dbReference type="EMBL" id="BQNB010009116">
    <property type="protein sequence ID" value="GJS58973.1"/>
    <property type="molecule type" value="Genomic_DNA"/>
</dbReference>
<evidence type="ECO:0000313" key="1">
    <source>
        <dbReference type="EMBL" id="GJS58973.1"/>
    </source>
</evidence>
<name>A0ABQ4X1Q0_9ASTR</name>